<evidence type="ECO:0000256" key="6">
    <source>
        <dbReference type="ARBA" id="ARBA00022692"/>
    </source>
</evidence>
<comment type="catalytic activity">
    <reaction evidence="1">
        <text>ATP + protein L-histidine = ADP + protein N-phospho-L-histidine.</text>
        <dbReference type="EC" id="2.7.13.3"/>
    </reaction>
</comment>
<dbReference type="CDD" id="cd00075">
    <property type="entry name" value="HATPase"/>
    <property type="match status" value="1"/>
</dbReference>
<evidence type="ECO:0000256" key="10">
    <source>
        <dbReference type="ARBA" id="ARBA00023136"/>
    </source>
</evidence>
<name>A0A1I4M566_9GAMM</name>
<gene>
    <name evidence="14" type="ORF">SAMN04487963_0859</name>
</gene>
<dbReference type="InterPro" id="IPR005467">
    <property type="entry name" value="His_kinase_dom"/>
</dbReference>
<evidence type="ECO:0000259" key="12">
    <source>
        <dbReference type="PROSITE" id="PS50109"/>
    </source>
</evidence>
<keyword evidence="6 11" id="KW-0812">Transmembrane</keyword>
<dbReference type="InterPro" id="IPR003594">
    <property type="entry name" value="HATPase_dom"/>
</dbReference>
<keyword evidence="10 11" id="KW-0472">Membrane</keyword>
<dbReference type="PROSITE" id="PS50885">
    <property type="entry name" value="HAMP"/>
    <property type="match status" value="1"/>
</dbReference>
<dbReference type="OrthoDB" id="9804645at2"/>
<dbReference type="GO" id="GO:0005886">
    <property type="term" value="C:plasma membrane"/>
    <property type="evidence" value="ECO:0007669"/>
    <property type="project" value="TreeGrafter"/>
</dbReference>
<keyword evidence="9" id="KW-0902">Two-component regulatory system</keyword>
<evidence type="ECO:0000313" key="14">
    <source>
        <dbReference type="EMBL" id="SFL98381.1"/>
    </source>
</evidence>
<dbReference type="EC" id="2.7.13.3" evidence="3"/>
<dbReference type="SUPFAM" id="SSF47384">
    <property type="entry name" value="Homodimeric domain of signal transducing histidine kinase"/>
    <property type="match status" value="1"/>
</dbReference>
<feature type="domain" description="HAMP" evidence="13">
    <location>
        <begin position="199"/>
        <end position="258"/>
    </location>
</feature>
<evidence type="ECO:0000256" key="11">
    <source>
        <dbReference type="SAM" id="Phobius"/>
    </source>
</evidence>
<dbReference type="CDD" id="cd06225">
    <property type="entry name" value="HAMP"/>
    <property type="match status" value="1"/>
</dbReference>
<dbReference type="STRING" id="488535.SAMN04487963_0859"/>
<dbReference type="InterPro" id="IPR003661">
    <property type="entry name" value="HisK_dim/P_dom"/>
</dbReference>
<evidence type="ECO:0000256" key="5">
    <source>
        <dbReference type="ARBA" id="ARBA00022679"/>
    </source>
</evidence>
<dbReference type="SMART" id="SM00388">
    <property type="entry name" value="HisKA"/>
    <property type="match status" value="1"/>
</dbReference>
<feature type="transmembrane region" description="Helical" evidence="11">
    <location>
        <begin position="178"/>
        <end position="198"/>
    </location>
</feature>
<dbReference type="RefSeq" id="WP_092020625.1">
    <property type="nucleotide sequence ID" value="NZ_FOUE01000001.1"/>
</dbReference>
<dbReference type="EMBL" id="FOUE01000001">
    <property type="protein sequence ID" value="SFL98381.1"/>
    <property type="molecule type" value="Genomic_DNA"/>
</dbReference>
<evidence type="ECO:0000256" key="8">
    <source>
        <dbReference type="ARBA" id="ARBA00022989"/>
    </source>
</evidence>
<dbReference type="InterPro" id="IPR004358">
    <property type="entry name" value="Sig_transdc_His_kin-like_C"/>
</dbReference>
<dbReference type="PANTHER" id="PTHR45436:SF5">
    <property type="entry name" value="SENSOR HISTIDINE KINASE TRCS"/>
    <property type="match status" value="1"/>
</dbReference>
<evidence type="ECO:0000256" key="7">
    <source>
        <dbReference type="ARBA" id="ARBA00022777"/>
    </source>
</evidence>
<proteinExistence type="predicted"/>
<evidence type="ECO:0000313" key="15">
    <source>
        <dbReference type="Proteomes" id="UP000198519"/>
    </source>
</evidence>
<keyword evidence="7 14" id="KW-0418">Kinase</keyword>
<dbReference type="PROSITE" id="PS50109">
    <property type="entry name" value="HIS_KIN"/>
    <property type="match status" value="1"/>
</dbReference>
<keyword evidence="4" id="KW-0597">Phosphoprotein</keyword>
<protein>
    <recommendedName>
        <fullName evidence="3">histidine kinase</fullName>
        <ecNumber evidence="3">2.7.13.3</ecNumber>
    </recommendedName>
</protein>
<keyword evidence="15" id="KW-1185">Reference proteome</keyword>
<dbReference type="PANTHER" id="PTHR45436">
    <property type="entry name" value="SENSOR HISTIDINE KINASE YKOH"/>
    <property type="match status" value="1"/>
</dbReference>
<reference evidence="15" key="1">
    <citation type="submission" date="2016-10" db="EMBL/GenBank/DDBJ databases">
        <authorList>
            <person name="Varghese N."/>
            <person name="Submissions S."/>
        </authorList>
    </citation>
    <scope>NUCLEOTIDE SEQUENCE [LARGE SCALE GENOMIC DNA]</scope>
    <source>
        <strain evidence="15">CGMCC 1.7061</strain>
    </source>
</reference>
<dbReference type="PRINTS" id="PR00344">
    <property type="entry name" value="BCTRLSENSOR"/>
</dbReference>
<keyword evidence="8 11" id="KW-1133">Transmembrane helix</keyword>
<evidence type="ECO:0000256" key="4">
    <source>
        <dbReference type="ARBA" id="ARBA00022553"/>
    </source>
</evidence>
<accession>A0A1I4M566</accession>
<dbReference type="InterPro" id="IPR003660">
    <property type="entry name" value="HAMP_dom"/>
</dbReference>
<dbReference type="AlphaFoldDB" id="A0A1I4M566"/>
<evidence type="ECO:0000256" key="1">
    <source>
        <dbReference type="ARBA" id="ARBA00000085"/>
    </source>
</evidence>
<dbReference type="GO" id="GO:0000155">
    <property type="term" value="F:phosphorelay sensor kinase activity"/>
    <property type="evidence" value="ECO:0007669"/>
    <property type="project" value="InterPro"/>
</dbReference>
<keyword evidence="5" id="KW-0808">Transferase</keyword>
<dbReference type="Gene3D" id="6.10.340.10">
    <property type="match status" value="1"/>
</dbReference>
<dbReference type="FunFam" id="1.10.287.130:FF:000001">
    <property type="entry name" value="Two-component sensor histidine kinase"/>
    <property type="match status" value="1"/>
</dbReference>
<dbReference type="Proteomes" id="UP000198519">
    <property type="component" value="Unassembled WGS sequence"/>
</dbReference>
<comment type="subcellular location">
    <subcellularLocation>
        <location evidence="2">Membrane</location>
    </subcellularLocation>
</comment>
<dbReference type="InterPro" id="IPR036890">
    <property type="entry name" value="HATPase_C_sf"/>
</dbReference>
<dbReference type="CDD" id="cd00082">
    <property type="entry name" value="HisKA"/>
    <property type="match status" value="1"/>
</dbReference>
<evidence type="ECO:0000256" key="9">
    <source>
        <dbReference type="ARBA" id="ARBA00023012"/>
    </source>
</evidence>
<dbReference type="InterPro" id="IPR050428">
    <property type="entry name" value="TCS_sensor_his_kinase"/>
</dbReference>
<dbReference type="InterPro" id="IPR036097">
    <property type="entry name" value="HisK_dim/P_sf"/>
</dbReference>
<organism evidence="14 15">
    <name type="scientific">Marinobacter zhejiangensis</name>
    <dbReference type="NCBI Taxonomy" id="488535"/>
    <lineage>
        <taxon>Bacteria</taxon>
        <taxon>Pseudomonadati</taxon>
        <taxon>Pseudomonadota</taxon>
        <taxon>Gammaproteobacteria</taxon>
        <taxon>Pseudomonadales</taxon>
        <taxon>Marinobacteraceae</taxon>
        <taxon>Marinobacter</taxon>
    </lineage>
</organism>
<evidence type="ECO:0000256" key="3">
    <source>
        <dbReference type="ARBA" id="ARBA00012438"/>
    </source>
</evidence>
<dbReference type="Pfam" id="PF00512">
    <property type="entry name" value="HisKA"/>
    <property type="match status" value="1"/>
</dbReference>
<dbReference type="Pfam" id="PF02518">
    <property type="entry name" value="HATPase_c"/>
    <property type="match status" value="1"/>
</dbReference>
<dbReference type="Gene3D" id="3.30.565.10">
    <property type="entry name" value="Histidine kinase-like ATPase, C-terminal domain"/>
    <property type="match status" value="1"/>
</dbReference>
<evidence type="ECO:0000256" key="2">
    <source>
        <dbReference type="ARBA" id="ARBA00004370"/>
    </source>
</evidence>
<evidence type="ECO:0000259" key="13">
    <source>
        <dbReference type="PROSITE" id="PS50885"/>
    </source>
</evidence>
<sequence length="490" mass="54373">MLNTLYTRLALGLCLLLVAVGLLYSFISLYSLREYNASVNQELYRGLASRLVQDRNLVDQGHLDETALKELFALYMTINPSIEIYLLDGDGKILAYSADPDKIKRNSVSLAPIRTLLSDMDAYPVLGDDPRSHERQKIFSVTPVPSAEHPEGYLYVVLRGEEFDNAEMMARDGRFIEMSAWAVAVSLVGGLLAGLWLFRLLTRRLSELTDLVEQFETNDMAPPDRQTWQQRRPVVRDEIDYLGVAFDRMAERIASQIEQLQDKDALRRRLVAQVSHDLRTPLASIQGYVESLRMKRASLSEAEQQQFLDVALAECRRLSQLVDELFELAALEAQEKQPRPEPFPLPELLHDVAQKHAPKAAASGITVRVEGSPALPLAFGDLAMTERVLDNLIGNAIAYSPAGAEVVLTMASRDHGVQVRVQDNGPGIPDADLPHIFDAFYRGSSGTVVGHAGLGLAIAKRIMSLQNGQIEVANRRPSGAEFSMWLPKAG</sequence>
<dbReference type="SUPFAM" id="SSF55874">
    <property type="entry name" value="ATPase domain of HSP90 chaperone/DNA topoisomerase II/histidine kinase"/>
    <property type="match status" value="1"/>
</dbReference>
<dbReference type="SMART" id="SM00387">
    <property type="entry name" value="HATPase_c"/>
    <property type="match status" value="1"/>
</dbReference>
<dbReference type="Gene3D" id="1.10.287.130">
    <property type="match status" value="1"/>
</dbReference>
<feature type="domain" description="Histidine kinase" evidence="12">
    <location>
        <begin position="273"/>
        <end position="490"/>
    </location>
</feature>